<sequence>MGVTGRHTLLIFIWVTGNASSKHNFSYSNFSKKLS</sequence>
<protein>
    <submittedName>
        <fullName evidence="1">Uncharacterized protein</fullName>
    </submittedName>
</protein>
<accession>A0A8S5QDE6</accession>
<name>A0A8S5QDE6_9CAUD</name>
<reference evidence="1" key="1">
    <citation type="journal article" date="2021" name="Proc. Natl. Acad. Sci. U.S.A.">
        <title>A Catalog of Tens of Thousands of Viruses from Human Metagenomes Reveals Hidden Associations with Chronic Diseases.</title>
        <authorList>
            <person name="Tisza M.J."/>
            <person name="Buck C.B."/>
        </authorList>
    </citation>
    <scope>NUCLEOTIDE SEQUENCE</scope>
    <source>
        <strain evidence="1">CtVii20</strain>
    </source>
</reference>
<proteinExistence type="predicted"/>
<evidence type="ECO:0000313" key="1">
    <source>
        <dbReference type="EMBL" id="DAE16825.1"/>
    </source>
</evidence>
<dbReference type="EMBL" id="BK015631">
    <property type="protein sequence ID" value="DAE16825.1"/>
    <property type="molecule type" value="Genomic_DNA"/>
</dbReference>
<organism evidence="1">
    <name type="scientific">Siphoviridae sp. ctVii20</name>
    <dbReference type="NCBI Taxonomy" id="2825533"/>
    <lineage>
        <taxon>Viruses</taxon>
        <taxon>Duplodnaviria</taxon>
        <taxon>Heunggongvirae</taxon>
        <taxon>Uroviricota</taxon>
        <taxon>Caudoviricetes</taxon>
    </lineage>
</organism>